<dbReference type="AlphaFoldDB" id="A0A7G1NMR2"/>
<proteinExistence type="predicted"/>
<dbReference type="Proteomes" id="UP000516373">
    <property type="component" value="Chromosome"/>
</dbReference>
<protein>
    <submittedName>
        <fullName evidence="1">Uncharacterized protein</fullName>
    </submittedName>
</protein>
<dbReference type="EMBL" id="AP023439">
    <property type="protein sequence ID" value="BCL23007.1"/>
    <property type="molecule type" value="Genomic_DNA"/>
</dbReference>
<reference evidence="1 2" key="1">
    <citation type="journal article" date="2014" name="Int. J. Syst. Evol. Microbiol.">
        <title>Complete genome sequence of Corynebacterium casei LMG S-19264T (=DSM 44701T), isolated from a smear-ripened cheese.</title>
        <authorList>
            <consortium name="US DOE Joint Genome Institute (JGI-PGF)"/>
            <person name="Walter F."/>
            <person name="Albersmeier A."/>
            <person name="Kalinowski J."/>
            <person name="Ruckert C."/>
        </authorList>
    </citation>
    <scope>NUCLEOTIDE SEQUENCE [LARGE SCALE GENOMIC DNA]</scope>
    <source>
        <strain evidence="1 2">JCM 4255</strain>
    </source>
</reference>
<gene>
    <name evidence="1" type="ORF">GCM10017668_48500</name>
</gene>
<evidence type="ECO:0000313" key="1">
    <source>
        <dbReference type="EMBL" id="BCL23007.1"/>
    </source>
</evidence>
<accession>A0A7G1NMR2</accession>
<organism evidence="1 2">
    <name type="scientific">Streptomyces tuirus</name>
    <dbReference type="NCBI Taxonomy" id="68278"/>
    <lineage>
        <taxon>Bacteria</taxon>
        <taxon>Bacillati</taxon>
        <taxon>Actinomycetota</taxon>
        <taxon>Actinomycetes</taxon>
        <taxon>Kitasatosporales</taxon>
        <taxon>Streptomycetaceae</taxon>
        <taxon>Streptomyces</taxon>
    </lineage>
</organism>
<dbReference type="RefSeq" id="WP_332836566.1">
    <property type="nucleotide sequence ID" value="NZ_AP023439.1"/>
</dbReference>
<dbReference type="KEGG" id="stui:GCM10017668_48500"/>
<name>A0A7G1NMR2_9ACTN</name>
<evidence type="ECO:0000313" key="2">
    <source>
        <dbReference type="Proteomes" id="UP000516373"/>
    </source>
</evidence>
<sequence>MRIRNYVSGHQADTTEDFLELALGTPVDLWLGVEGETEEERAARLDAARDIIADYPELPDRAVQVAARTLDEAGLLRLAPLPTPNAARRRSLRTGMAA</sequence>